<dbReference type="Proteomes" id="UP000239326">
    <property type="component" value="Chromosome"/>
</dbReference>
<proteinExistence type="predicted"/>
<dbReference type="Gene3D" id="1.20.120.520">
    <property type="entry name" value="nmb1532 protein domain like"/>
    <property type="match status" value="1"/>
</dbReference>
<gene>
    <name evidence="2" type="ORF">C6571_06745</name>
</gene>
<sequence length="136" mass="15508">MNIDKFKDQHVQILQKLSILRELTHGGVIQNATQIARSIMDMSSTIKLHLAAEDMALYPALQRSGNAELTAMSNQLQKDMGAIAAAYEAFARQWSQAEHLRNDEAGFRRDANEVLRTLHQRVQRENTDFYPRIEAL</sequence>
<evidence type="ECO:0000259" key="1">
    <source>
        <dbReference type="Pfam" id="PF01814"/>
    </source>
</evidence>
<evidence type="ECO:0000313" key="2">
    <source>
        <dbReference type="EMBL" id="AVO43113.1"/>
    </source>
</evidence>
<dbReference type="InterPro" id="IPR012312">
    <property type="entry name" value="Hemerythrin-like"/>
</dbReference>
<dbReference type="OrthoDB" id="8809825at2"/>
<name>A0A2S0N595_9BURK</name>
<protein>
    <submittedName>
        <fullName evidence="2">Hemerythrin</fullName>
    </submittedName>
</protein>
<dbReference type="AlphaFoldDB" id="A0A2S0N595"/>
<dbReference type="RefSeq" id="WP_106448088.1">
    <property type="nucleotide sequence ID" value="NZ_CP027669.1"/>
</dbReference>
<organism evidence="2 3">
    <name type="scientific">Simplicispira suum</name>
    <dbReference type="NCBI Taxonomy" id="2109915"/>
    <lineage>
        <taxon>Bacteria</taxon>
        <taxon>Pseudomonadati</taxon>
        <taxon>Pseudomonadota</taxon>
        <taxon>Betaproteobacteria</taxon>
        <taxon>Burkholderiales</taxon>
        <taxon>Comamonadaceae</taxon>
        <taxon>Simplicispira</taxon>
    </lineage>
</organism>
<keyword evidence="3" id="KW-1185">Reference proteome</keyword>
<dbReference type="EMBL" id="CP027669">
    <property type="protein sequence ID" value="AVO43113.1"/>
    <property type="molecule type" value="Genomic_DNA"/>
</dbReference>
<dbReference type="KEGG" id="simp:C6571_06745"/>
<reference evidence="2 3" key="1">
    <citation type="submission" date="2018-03" db="EMBL/GenBank/DDBJ databases">
        <title>Genome sequencing of Simplicispira sp.</title>
        <authorList>
            <person name="Kim S.-J."/>
            <person name="Heo J."/>
            <person name="Kwon S.-W."/>
        </authorList>
    </citation>
    <scope>NUCLEOTIDE SEQUENCE [LARGE SCALE GENOMIC DNA]</scope>
    <source>
        <strain evidence="2 3">SC1-8</strain>
    </source>
</reference>
<dbReference type="Pfam" id="PF01814">
    <property type="entry name" value="Hemerythrin"/>
    <property type="match status" value="1"/>
</dbReference>
<accession>A0A2S0N595</accession>
<feature type="domain" description="Hemerythrin-like" evidence="1">
    <location>
        <begin position="3"/>
        <end position="133"/>
    </location>
</feature>
<evidence type="ECO:0000313" key="3">
    <source>
        <dbReference type="Proteomes" id="UP000239326"/>
    </source>
</evidence>